<sequence>MLMKTALIALMGMTVMVEATLLPMNPVPMGLRLEARQNRGKQNNPQGKNNNQQQGKNNNNNNGQGKNNNNGQGKNNNNNNGQGKNNNNNNGGGLCLEQSSINQASKTTGQTGGQIEPGQVESKTDNANFINFCAKKTLTDGKQLRGGSCSPVIQGDIPAAAKMVSTVIINPKNGDKIPAQKSFNVQVKIANMKLGSFTNAQNTYYTAPQQLEGGVVVGHTHVTIQDLGGTMNPTQPLNAEQFAFFKGINDAGDGNGGLQAPVDGGLPPGMYRLCSMCGASNHQPAIMPVAQRGAQDDCVRFEVIDDGGNGNGKNNNNGNGKNNNGNGKNNNGNGKNNNGNGKNNNNGQQGKQQNQQQGKQQQGAKGKGRNAVGAANAPPVEDSGDSARPFRVNGETFVNRAAAVQRSCAIQNNACSDAVNSGGGGSLEACRQQEQACNANA</sequence>
<name>L7J4Z6_PYRO1</name>
<accession>L7J4Z6</accession>
<feature type="region of interest" description="Disordered" evidence="1">
    <location>
        <begin position="306"/>
        <end position="388"/>
    </location>
</feature>
<reference evidence="3" key="1">
    <citation type="journal article" date="2012" name="PLoS Genet.">
        <title>Comparative analysis of the genomes of two field isolates of the rice blast fungus Magnaporthe oryzae.</title>
        <authorList>
            <person name="Xue M."/>
            <person name="Yang J."/>
            <person name="Li Z."/>
            <person name="Hu S."/>
            <person name="Yao N."/>
            <person name="Dean R.A."/>
            <person name="Zhao W."/>
            <person name="Shen M."/>
            <person name="Zhang H."/>
            <person name="Li C."/>
            <person name="Liu L."/>
            <person name="Cao L."/>
            <person name="Xu X."/>
            <person name="Xing Y."/>
            <person name="Hsiang T."/>
            <person name="Zhang Z."/>
            <person name="Xu J.R."/>
            <person name="Peng Y.L."/>
        </authorList>
    </citation>
    <scope>NUCLEOTIDE SEQUENCE [LARGE SCALE GENOMIC DNA]</scope>
    <source>
        <strain evidence="3">P131</strain>
    </source>
</reference>
<feature type="compositionally biased region" description="Low complexity" evidence="1">
    <location>
        <begin position="40"/>
        <end position="89"/>
    </location>
</feature>
<gene>
    <name evidence="3" type="ORF">OOW_P131scaffold01031g1</name>
</gene>
<keyword evidence="2" id="KW-0732">Signal</keyword>
<organism>
    <name type="scientific">Pyricularia oryzae (strain P131)</name>
    <name type="common">Rice blast fungus</name>
    <name type="synonym">Magnaporthe oryzae</name>
    <dbReference type="NCBI Taxonomy" id="1143193"/>
    <lineage>
        <taxon>Eukaryota</taxon>
        <taxon>Fungi</taxon>
        <taxon>Dikarya</taxon>
        <taxon>Ascomycota</taxon>
        <taxon>Pezizomycotina</taxon>
        <taxon>Sordariomycetes</taxon>
        <taxon>Sordariomycetidae</taxon>
        <taxon>Magnaporthales</taxon>
        <taxon>Pyriculariaceae</taxon>
        <taxon>Pyricularia</taxon>
    </lineage>
</organism>
<dbReference type="EMBL" id="JH794445">
    <property type="protein sequence ID" value="ELQ62904.1"/>
    <property type="molecule type" value="Genomic_DNA"/>
</dbReference>
<proteinExistence type="predicted"/>
<dbReference type="PANTHER" id="PTHR34587:SF2">
    <property type="entry name" value="G-PROTEIN COUPLED RECEPTORS FAMILY 1 PROFILE DOMAIN-CONTAINING PROTEIN"/>
    <property type="match status" value="1"/>
</dbReference>
<feature type="chain" id="PRO_5003977779" description="Ribosomal protein s17" evidence="2">
    <location>
        <begin position="20"/>
        <end position="441"/>
    </location>
</feature>
<dbReference type="PANTHER" id="PTHR34587">
    <property type="entry name" value="VWFA DOMAIN-CONTAINING PROTEIN"/>
    <property type="match status" value="1"/>
</dbReference>
<evidence type="ECO:0008006" key="4">
    <source>
        <dbReference type="Google" id="ProtNLM"/>
    </source>
</evidence>
<dbReference type="AlphaFoldDB" id="L7J4Z6"/>
<evidence type="ECO:0000313" key="3">
    <source>
        <dbReference type="EMBL" id="ELQ62904.1"/>
    </source>
</evidence>
<protein>
    <recommendedName>
        <fullName evidence="4">Ribosomal protein s17</fullName>
    </recommendedName>
</protein>
<evidence type="ECO:0000256" key="1">
    <source>
        <dbReference type="SAM" id="MobiDB-lite"/>
    </source>
</evidence>
<feature type="compositionally biased region" description="Low complexity" evidence="1">
    <location>
        <begin position="312"/>
        <end position="364"/>
    </location>
</feature>
<feature type="signal peptide" evidence="2">
    <location>
        <begin position="1"/>
        <end position="19"/>
    </location>
</feature>
<feature type="region of interest" description="Disordered" evidence="1">
    <location>
        <begin position="39"/>
        <end position="96"/>
    </location>
</feature>
<dbReference type="InterPro" id="IPR053216">
    <property type="entry name" value="Appressorial_penetr-assoc"/>
</dbReference>
<evidence type="ECO:0000256" key="2">
    <source>
        <dbReference type="SAM" id="SignalP"/>
    </source>
</evidence>